<evidence type="ECO:0000313" key="4">
    <source>
        <dbReference type="Proteomes" id="UP001174909"/>
    </source>
</evidence>
<dbReference type="GO" id="GO:0030286">
    <property type="term" value="C:dynein complex"/>
    <property type="evidence" value="ECO:0007669"/>
    <property type="project" value="InterPro"/>
</dbReference>
<dbReference type="GO" id="GO:0007018">
    <property type="term" value="P:microtubule-based movement"/>
    <property type="evidence" value="ECO:0007669"/>
    <property type="project" value="InterPro"/>
</dbReference>
<dbReference type="Gene3D" id="1.20.1270.280">
    <property type="match status" value="1"/>
</dbReference>
<dbReference type="GO" id="GO:0051959">
    <property type="term" value="F:dynein light intermediate chain binding"/>
    <property type="evidence" value="ECO:0007669"/>
    <property type="project" value="InterPro"/>
</dbReference>
<keyword evidence="4" id="KW-1185">Reference proteome</keyword>
<organism evidence="3 4">
    <name type="scientific">Geodia barretti</name>
    <name type="common">Barrett's horny sponge</name>
    <dbReference type="NCBI Taxonomy" id="519541"/>
    <lineage>
        <taxon>Eukaryota</taxon>
        <taxon>Metazoa</taxon>
        <taxon>Porifera</taxon>
        <taxon>Demospongiae</taxon>
        <taxon>Heteroscleromorpha</taxon>
        <taxon>Tetractinellida</taxon>
        <taxon>Astrophorina</taxon>
        <taxon>Geodiidae</taxon>
        <taxon>Geodia</taxon>
    </lineage>
</organism>
<dbReference type="EMBL" id="CASHTH010001404">
    <property type="protein sequence ID" value="CAI8014941.1"/>
    <property type="molecule type" value="Genomic_DNA"/>
</dbReference>
<dbReference type="InterPro" id="IPR026983">
    <property type="entry name" value="DHC"/>
</dbReference>
<dbReference type="PANTHER" id="PTHR46961:SF15">
    <property type="entry name" value="AAA+ ATPASE DOMAIN-CONTAINING PROTEIN"/>
    <property type="match status" value="1"/>
</dbReference>
<accession>A0AA35RQV7</accession>
<dbReference type="Gene3D" id="3.10.490.20">
    <property type="match status" value="1"/>
</dbReference>
<dbReference type="InterPro" id="IPR043160">
    <property type="entry name" value="Dynein_C_barrel"/>
</dbReference>
<protein>
    <submittedName>
        <fullName evidence="3">Dynein heavy chain 8, axonemal</fullName>
    </submittedName>
</protein>
<evidence type="ECO:0000313" key="3">
    <source>
        <dbReference type="EMBL" id="CAI8014941.1"/>
    </source>
</evidence>
<sequence>MPPLLVTPDLCGLNTSPEIKIGHLETLLPSLASLLSLLHLHSPLQSSDHTHQTRPLPHGRLEDYATRHLLTLPTAVPEKLPSWVPIPSHVVEWSMGDSHIPIPTDIGTSICNIRLSLEATIRKIQEILPSGWTKETVSERLSHHQNSLLAFQHFMTSETSQMTSALSAINSSLSSLSLVLQTSSRGDPHSLSSHLSLLTLSLLSHRVPSFWVQSVGTSAAPQNWPLGEWVRDLALRRAFLDQVLTVGVAKVPAYWLGAFFNPRAFLSVVTQHVLQSHCGGCGASEDTFFLAEVTPRNKDHVRDPPPEGEVFVYGCYMWGCRVERSANIEFQDLPPKHHSPTPLPLLHLALTTPTNSTATTEAAPGGGVAKGAESKTNTPYHCPVFENHRERKESEERKEIVRLIVQNSEVPSSRWAMRSISCTLRPF</sequence>
<proteinExistence type="predicted"/>
<feature type="region of interest" description="Disordered" evidence="1">
    <location>
        <begin position="356"/>
        <end position="382"/>
    </location>
</feature>
<dbReference type="Proteomes" id="UP001174909">
    <property type="component" value="Unassembled WGS sequence"/>
</dbReference>
<dbReference type="Pfam" id="PF18199">
    <property type="entry name" value="Dynein_C"/>
    <property type="match status" value="1"/>
</dbReference>
<comment type="caution">
    <text evidence="3">The sequence shown here is derived from an EMBL/GenBank/DDBJ whole genome shotgun (WGS) entry which is preliminary data.</text>
</comment>
<dbReference type="GO" id="GO:0045505">
    <property type="term" value="F:dynein intermediate chain binding"/>
    <property type="evidence" value="ECO:0007669"/>
    <property type="project" value="InterPro"/>
</dbReference>
<feature type="domain" description="Dynein heavy chain C-terminal" evidence="2">
    <location>
        <begin position="117"/>
        <end position="423"/>
    </location>
</feature>
<dbReference type="PANTHER" id="PTHR46961">
    <property type="entry name" value="DYNEIN HEAVY CHAIN 1, AXONEMAL-LIKE PROTEIN"/>
    <property type="match status" value="1"/>
</dbReference>
<evidence type="ECO:0000259" key="2">
    <source>
        <dbReference type="Pfam" id="PF18199"/>
    </source>
</evidence>
<evidence type="ECO:0000256" key="1">
    <source>
        <dbReference type="SAM" id="MobiDB-lite"/>
    </source>
</evidence>
<dbReference type="InterPro" id="IPR041228">
    <property type="entry name" value="Dynein_C"/>
</dbReference>
<gene>
    <name evidence="3" type="ORF">GBAR_LOCUS9310</name>
</gene>
<dbReference type="AlphaFoldDB" id="A0AA35RQV7"/>
<name>A0AA35RQV7_GEOBA</name>
<reference evidence="3" key="1">
    <citation type="submission" date="2023-03" db="EMBL/GenBank/DDBJ databases">
        <authorList>
            <person name="Steffen K."/>
            <person name="Cardenas P."/>
        </authorList>
    </citation>
    <scope>NUCLEOTIDE SEQUENCE</scope>
</reference>